<dbReference type="InterPro" id="IPR050275">
    <property type="entry name" value="PGM_Phosphatase"/>
</dbReference>
<organism evidence="1 2">
    <name type="scientific">Acrasis kona</name>
    <dbReference type="NCBI Taxonomy" id="1008807"/>
    <lineage>
        <taxon>Eukaryota</taxon>
        <taxon>Discoba</taxon>
        <taxon>Heterolobosea</taxon>
        <taxon>Tetramitia</taxon>
        <taxon>Eutetramitia</taxon>
        <taxon>Acrasidae</taxon>
        <taxon>Acrasis</taxon>
    </lineage>
</organism>
<dbReference type="GO" id="GO:0005737">
    <property type="term" value="C:cytoplasm"/>
    <property type="evidence" value="ECO:0007669"/>
    <property type="project" value="TreeGrafter"/>
</dbReference>
<gene>
    <name evidence="1" type="ORF">AKO1_013707</name>
</gene>
<dbReference type="GO" id="GO:0016791">
    <property type="term" value="F:phosphatase activity"/>
    <property type="evidence" value="ECO:0007669"/>
    <property type="project" value="TreeGrafter"/>
</dbReference>
<dbReference type="PANTHER" id="PTHR48100">
    <property type="entry name" value="BROAD-SPECIFICITY PHOSPHATASE YOR283W-RELATED"/>
    <property type="match status" value="1"/>
</dbReference>
<evidence type="ECO:0000313" key="2">
    <source>
        <dbReference type="Proteomes" id="UP001431209"/>
    </source>
</evidence>
<reference evidence="1 2" key="1">
    <citation type="submission" date="2024-03" db="EMBL/GenBank/DDBJ databases">
        <title>The Acrasis kona genome and developmental transcriptomes reveal deep origins of eukaryotic multicellular pathways.</title>
        <authorList>
            <person name="Sheikh S."/>
            <person name="Fu C.-J."/>
            <person name="Brown M.W."/>
            <person name="Baldauf S.L."/>
        </authorList>
    </citation>
    <scope>NUCLEOTIDE SEQUENCE [LARGE SCALE GENOMIC DNA]</scope>
    <source>
        <strain evidence="1 2">ATCC MYA-3509</strain>
    </source>
</reference>
<dbReference type="Proteomes" id="UP001431209">
    <property type="component" value="Unassembled WGS sequence"/>
</dbReference>
<dbReference type="Gene3D" id="3.40.50.1240">
    <property type="entry name" value="Phosphoglycerate mutase-like"/>
    <property type="match status" value="1"/>
</dbReference>
<dbReference type="SMART" id="SM00855">
    <property type="entry name" value="PGAM"/>
    <property type="match status" value="1"/>
</dbReference>
<proteinExistence type="predicted"/>
<comment type="caution">
    <text evidence="1">The sequence shown here is derived from an EMBL/GenBank/DDBJ whole genome shotgun (WGS) entry which is preliminary data.</text>
</comment>
<evidence type="ECO:0000313" key="1">
    <source>
        <dbReference type="EMBL" id="KAL0489168.1"/>
    </source>
</evidence>
<dbReference type="CDD" id="cd07067">
    <property type="entry name" value="HP_PGM_like"/>
    <property type="match status" value="1"/>
</dbReference>
<keyword evidence="2" id="KW-1185">Reference proteome</keyword>
<sequence>MHSCVRRFLSTACHKYEQTFYFIRHGTTEMNEILKTMEWGTDGFTDVALWDTRLSAAGLSQTIELHETWRKQCLPEADAALRVIPWDKIDLVLCSPLSRALQTYTSLVQHAMPPLIDDQVPKVVHPLLRERLYLASDTGSGRSVLESNFPHFNFSLLPKDDSAWWYTIDNNNVGTEFATEEGGDVNNSKEIKNANTSYEEWRPGHPSSYLCPGEPGSVFKLRLEYLRRVLLTRPERHILVVAHWGVLRGLTGHDFRNCEVKIVKADALLEESIIDS</sequence>
<protein>
    <submittedName>
        <fullName evidence="1">Phosphatase</fullName>
    </submittedName>
</protein>
<dbReference type="InterPro" id="IPR029033">
    <property type="entry name" value="His_PPase_superfam"/>
</dbReference>
<dbReference type="SUPFAM" id="SSF53254">
    <property type="entry name" value="Phosphoglycerate mutase-like"/>
    <property type="match status" value="1"/>
</dbReference>
<accession>A0AAW2ZH22</accession>
<name>A0AAW2ZH22_9EUKA</name>
<dbReference type="AlphaFoldDB" id="A0AAW2ZH22"/>
<dbReference type="EMBL" id="JAOPGA020001523">
    <property type="protein sequence ID" value="KAL0489168.1"/>
    <property type="molecule type" value="Genomic_DNA"/>
</dbReference>
<dbReference type="InterPro" id="IPR013078">
    <property type="entry name" value="His_Pase_superF_clade-1"/>
</dbReference>
<dbReference type="PANTHER" id="PTHR48100:SF57">
    <property type="entry name" value="PHOSPHOGLYCERATE MUTASE"/>
    <property type="match status" value="1"/>
</dbReference>